<keyword evidence="5" id="KW-0073">Auxin biosynthesis</keyword>
<dbReference type="RefSeq" id="WP_165023264.1">
    <property type="nucleotide sequence ID" value="NZ_JAAKZF010000002.1"/>
</dbReference>
<dbReference type="InterPro" id="IPR036188">
    <property type="entry name" value="FAD/NAD-bd_sf"/>
</dbReference>
<dbReference type="GO" id="GO:0009851">
    <property type="term" value="P:auxin biosynthetic process"/>
    <property type="evidence" value="ECO:0007669"/>
    <property type="project" value="UniProtKB-KW"/>
</dbReference>
<dbReference type="AlphaFoldDB" id="A0A6G4W614"/>
<comment type="similarity">
    <text evidence="2">Belongs to the tryptophan 2-monooxygenase family.</text>
</comment>
<dbReference type="GO" id="GO:0001716">
    <property type="term" value="F:L-amino-acid oxidase activity"/>
    <property type="evidence" value="ECO:0007669"/>
    <property type="project" value="TreeGrafter"/>
</dbReference>
<dbReference type="Gene3D" id="1.20.1440.240">
    <property type="match status" value="1"/>
</dbReference>
<dbReference type="EMBL" id="JAAKZF010000002">
    <property type="protein sequence ID" value="NGO50191.1"/>
    <property type="molecule type" value="Genomic_DNA"/>
</dbReference>
<sequence>MQHNQVFNGLSRRELLSLIGITAGSAVMYQAMTSLGLAEESGYKGPLKLDGDPKGASVLILGAGLAGMTAALEMRQAGYKVQILEFNDRAGGRNWTLRGGDTYTELGGETQTCEFDEGMYLNPGPWRIPYHHNGLLAYCKRLGVALEPFQQLNHNAFLHSSKAFGGKPQRVRHIKTDFRGHVSELLAKVTQKSQLESSVTKEDQEILLEALKSWGALDADYGYRAGHLTSEYRGFEKDPGGGLGAAPVAGEPIGLPDILNSRLWGNLANYALYEFQTTMFQPVGGIDMIGKAFAREVGDLIKYNAKVSKIEQNDTGVTVTYEDTKNPGTPQQASADWCICTIPLTILSQIEINVGAPMQAAIEAVPYASSVKVGLQFKRRFWEEDDLIFGGVSYTDLPIAQISYPSTDFNKGGKGVLLGCYTWNGPNSYEFTSMSPAERVRLAVEYGSQIHPQYKDEFETGIAVAWHRVPFTLGCAGDWTEEARKEHYDNLCQIDGRIVLAGEHASYIPAWMEGAILSSLDAVSRLHQRVLAG</sequence>
<dbReference type="PANTHER" id="PTHR10742:SF342">
    <property type="entry name" value="AMINE OXIDASE"/>
    <property type="match status" value="1"/>
</dbReference>
<reference evidence="8 9" key="1">
    <citation type="submission" date="2020-02" db="EMBL/GenBank/DDBJ databases">
        <title>Genome sequence of strain CCNWXJ40-4.</title>
        <authorList>
            <person name="Gao J."/>
            <person name="Sun J."/>
        </authorList>
    </citation>
    <scope>NUCLEOTIDE SEQUENCE [LARGE SCALE GENOMIC DNA]</scope>
    <source>
        <strain evidence="8 9">CCNWXJ 40-4</strain>
    </source>
</reference>
<comment type="catalytic activity">
    <reaction evidence="6">
        <text>L-tryptophan + O2 = indole-3-acetamide + CO2 + H2O</text>
        <dbReference type="Rhea" id="RHEA:16165"/>
        <dbReference type="ChEBI" id="CHEBI:15377"/>
        <dbReference type="ChEBI" id="CHEBI:15379"/>
        <dbReference type="ChEBI" id="CHEBI:16031"/>
        <dbReference type="ChEBI" id="CHEBI:16526"/>
        <dbReference type="ChEBI" id="CHEBI:57912"/>
        <dbReference type="EC" id="1.13.12.3"/>
    </reaction>
</comment>
<comment type="pathway">
    <text evidence="1">Plant hormone metabolism; auxin biosynthesis.</text>
</comment>
<dbReference type="GO" id="GO:0050361">
    <property type="term" value="F:tryptophan 2-monooxygenase activity"/>
    <property type="evidence" value="ECO:0007669"/>
    <property type="project" value="UniProtKB-EC"/>
</dbReference>
<dbReference type="SUPFAM" id="SSF54373">
    <property type="entry name" value="FAD-linked reductases, C-terminal domain"/>
    <property type="match status" value="1"/>
</dbReference>
<evidence type="ECO:0000256" key="6">
    <source>
        <dbReference type="ARBA" id="ARBA00047321"/>
    </source>
</evidence>
<evidence type="ECO:0000256" key="3">
    <source>
        <dbReference type="ARBA" id="ARBA00012535"/>
    </source>
</evidence>
<dbReference type="GO" id="GO:0009063">
    <property type="term" value="P:amino acid catabolic process"/>
    <property type="evidence" value="ECO:0007669"/>
    <property type="project" value="TreeGrafter"/>
</dbReference>
<evidence type="ECO:0000259" key="7">
    <source>
        <dbReference type="Pfam" id="PF01593"/>
    </source>
</evidence>
<accession>A0A6G4W614</accession>
<gene>
    <name evidence="8" type="ORF">G6N73_03190</name>
</gene>
<proteinExistence type="inferred from homology"/>
<evidence type="ECO:0000256" key="4">
    <source>
        <dbReference type="ARBA" id="ARBA00017871"/>
    </source>
</evidence>
<evidence type="ECO:0000256" key="1">
    <source>
        <dbReference type="ARBA" id="ARBA00004814"/>
    </source>
</evidence>
<dbReference type="PANTHER" id="PTHR10742">
    <property type="entry name" value="FLAVIN MONOAMINE OXIDASE"/>
    <property type="match status" value="1"/>
</dbReference>
<dbReference type="Gene3D" id="3.90.660.10">
    <property type="match status" value="1"/>
</dbReference>
<name>A0A6G4W614_9HYPH</name>
<evidence type="ECO:0000256" key="5">
    <source>
        <dbReference type="ARBA" id="ARBA00023070"/>
    </source>
</evidence>
<dbReference type="Gene3D" id="3.50.50.60">
    <property type="entry name" value="FAD/NAD(P)-binding domain"/>
    <property type="match status" value="1"/>
</dbReference>
<feature type="domain" description="Amine oxidase" evidence="7">
    <location>
        <begin position="65"/>
        <end position="526"/>
    </location>
</feature>
<keyword evidence="9" id="KW-1185">Reference proteome</keyword>
<dbReference type="PROSITE" id="PS51318">
    <property type="entry name" value="TAT"/>
    <property type="match status" value="1"/>
</dbReference>
<protein>
    <recommendedName>
        <fullName evidence="4">Tryptophan 2-monooxygenase</fullName>
        <ecNumber evidence="3">1.13.12.3</ecNumber>
    </recommendedName>
</protein>
<dbReference type="InterPro" id="IPR002937">
    <property type="entry name" value="Amino_oxidase"/>
</dbReference>
<dbReference type="InterPro" id="IPR006311">
    <property type="entry name" value="TAT_signal"/>
</dbReference>
<comment type="caution">
    <text evidence="8">The sequence shown here is derived from an EMBL/GenBank/DDBJ whole genome shotgun (WGS) entry which is preliminary data.</text>
</comment>
<evidence type="ECO:0000313" key="8">
    <source>
        <dbReference type="EMBL" id="NGO50191.1"/>
    </source>
</evidence>
<dbReference type="Pfam" id="PF01593">
    <property type="entry name" value="Amino_oxidase"/>
    <property type="match status" value="1"/>
</dbReference>
<evidence type="ECO:0000256" key="2">
    <source>
        <dbReference type="ARBA" id="ARBA00005833"/>
    </source>
</evidence>
<evidence type="ECO:0000313" key="9">
    <source>
        <dbReference type="Proteomes" id="UP001642900"/>
    </source>
</evidence>
<dbReference type="SUPFAM" id="SSF51905">
    <property type="entry name" value="FAD/NAD(P)-binding domain"/>
    <property type="match status" value="1"/>
</dbReference>
<dbReference type="Proteomes" id="UP001642900">
    <property type="component" value="Unassembled WGS sequence"/>
</dbReference>
<dbReference type="InterPro" id="IPR050281">
    <property type="entry name" value="Flavin_monoamine_oxidase"/>
</dbReference>
<organism evidence="8 9">
    <name type="scientific">Allomesorhizobium camelthorni</name>
    <dbReference type="NCBI Taxonomy" id="475069"/>
    <lineage>
        <taxon>Bacteria</taxon>
        <taxon>Pseudomonadati</taxon>
        <taxon>Pseudomonadota</taxon>
        <taxon>Alphaproteobacteria</taxon>
        <taxon>Hyphomicrobiales</taxon>
        <taxon>Phyllobacteriaceae</taxon>
        <taxon>Allomesorhizobium</taxon>
    </lineage>
</organism>
<dbReference type="EC" id="1.13.12.3" evidence="3"/>